<dbReference type="AlphaFoldDB" id="A0A5N1IZW7"/>
<feature type="domain" description="EVE" evidence="1">
    <location>
        <begin position="2"/>
        <end position="131"/>
    </location>
</feature>
<gene>
    <name evidence="2" type="ORF">F0P94_09805</name>
</gene>
<evidence type="ECO:0000313" key="2">
    <source>
        <dbReference type="EMBL" id="KAA9333543.1"/>
    </source>
</evidence>
<dbReference type="InterPro" id="IPR002740">
    <property type="entry name" value="EVE_domain"/>
</dbReference>
<dbReference type="EMBL" id="VTWT01000005">
    <property type="protein sequence ID" value="KAA9333543.1"/>
    <property type="molecule type" value="Genomic_DNA"/>
</dbReference>
<keyword evidence="3" id="KW-1185">Reference proteome</keyword>
<sequence length="134" mass="15439">MNYWLVKSEPETYSWGNLVKDGKTTWDGVRNYQARNFLQQMKKGDLVLFYHSVSEKAVVGLAKVETEAFPDPTIDDPRWLAVELVPSRDFKDKVTLEQIKADQRLQQIGLLRQSRLSVMPLKPEEFEVILGLGN</sequence>
<dbReference type="SUPFAM" id="SSF88697">
    <property type="entry name" value="PUA domain-like"/>
    <property type="match status" value="1"/>
</dbReference>
<dbReference type="Pfam" id="PF01878">
    <property type="entry name" value="EVE"/>
    <property type="match status" value="1"/>
</dbReference>
<evidence type="ECO:0000259" key="1">
    <source>
        <dbReference type="Pfam" id="PF01878"/>
    </source>
</evidence>
<dbReference type="InterPro" id="IPR047197">
    <property type="entry name" value="THYN1-like_EVE"/>
</dbReference>
<reference evidence="2 3" key="1">
    <citation type="submission" date="2019-09" db="EMBL/GenBank/DDBJ databases">
        <title>Genome sequence of Adhaeribacter sp. M2.</title>
        <authorList>
            <person name="Srinivasan S."/>
        </authorList>
    </citation>
    <scope>NUCLEOTIDE SEQUENCE [LARGE SCALE GENOMIC DNA]</scope>
    <source>
        <strain evidence="2 3">M2</strain>
    </source>
</reference>
<accession>A0A5N1IZW7</accession>
<evidence type="ECO:0000313" key="3">
    <source>
        <dbReference type="Proteomes" id="UP000326570"/>
    </source>
</evidence>
<name>A0A5N1IZW7_9BACT</name>
<dbReference type="PANTHER" id="PTHR14087">
    <property type="entry name" value="THYMOCYTE NUCLEAR PROTEIN 1"/>
    <property type="match status" value="1"/>
</dbReference>
<dbReference type="CDD" id="cd21133">
    <property type="entry name" value="EVE"/>
    <property type="match status" value="1"/>
</dbReference>
<dbReference type="RefSeq" id="WP_150903711.1">
    <property type="nucleotide sequence ID" value="NZ_VTWT01000005.1"/>
</dbReference>
<dbReference type="InterPro" id="IPR052181">
    <property type="entry name" value="5hmC_binding"/>
</dbReference>
<dbReference type="PANTHER" id="PTHR14087:SF7">
    <property type="entry name" value="THYMOCYTE NUCLEAR PROTEIN 1"/>
    <property type="match status" value="1"/>
</dbReference>
<organism evidence="2 3">
    <name type="scientific">Adhaeribacter soli</name>
    <dbReference type="NCBI Taxonomy" id="2607655"/>
    <lineage>
        <taxon>Bacteria</taxon>
        <taxon>Pseudomonadati</taxon>
        <taxon>Bacteroidota</taxon>
        <taxon>Cytophagia</taxon>
        <taxon>Cytophagales</taxon>
        <taxon>Hymenobacteraceae</taxon>
        <taxon>Adhaeribacter</taxon>
    </lineage>
</organism>
<comment type="caution">
    <text evidence="2">The sequence shown here is derived from an EMBL/GenBank/DDBJ whole genome shotgun (WGS) entry which is preliminary data.</text>
</comment>
<protein>
    <submittedName>
        <fullName evidence="2">EVE domain-containing protein</fullName>
    </submittedName>
</protein>
<proteinExistence type="predicted"/>
<dbReference type="InterPro" id="IPR015947">
    <property type="entry name" value="PUA-like_sf"/>
</dbReference>
<dbReference type="Proteomes" id="UP000326570">
    <property type="component" value="Unassembled WGS sequence"/>
</dbReference>
<dbReference type="Gene3D" id="3.10.590.10">
    <property type="entry name" value="ph1033 like domains"/>
    <property type="match status" value="1"/>
</dbReference>